<evidence type="ECO:0000259" key="1">
    <source>
        <dbReference type="Pfam" id="PF00535"/>
    </source>
</evidence>
<dbReference type="OrthoDB" id="9810303at2"/>
<dbReference type="Pfam" id="PF00535">
    <property type="entry name" value="Glycos_transf_2"/>
    <property type="match status" value="1"/>
</dbReference>
<proteinExistence type="predicted"/>
<keyword evidence="3" id="KW-1185">Reference proteome</keyword>
<keyword evidence="2" id="KW-0808">Transferase</keyword>
<dbReference type="EMBL" id="FOKY01000022">
    <property type="protein sequence ID" value="SFB92519.1"/>
    <property type="molecule type" value="Genomic_DNA"/>
</dbReference>
<dbReference type="CDD" id="cd04179">
    <property type="entry name" value="DPM_DPG-synthase_like"/>
    <property type="match status" value="1"/>
</dbReference>
<evidence type="ECO:0000313" key="2">
    <source>
        <dbReference type="EMBL" id="SFB92519.1"/>
    </source>
</evidence>
<dbReference type="InterPro" id="IPR029044">
    <property type="entry name" value="Nucleotide-diphossugar_trans"/>
</dbReference>
<organism evidence="2 3">
    <name type="scientific">Brevinema andersonii</name>
    <dbReference type="NCBI Taxonomy" id="34097"/>
    <lineage>
        <taxon>Bacteria</taxon>
        <taxon>Pseudomonadati</taxon>
        <taxon>Spirochaetota</taxon>
        <taxon>Spirochaetia</taxon>
        <taxon>Brevinematales</taxon>
        <taxon>Brevinemataceae</taxon>
        <taxon>Brevinema</taxon>
    </lineage>
</organism>
<sequence length="262" mass="29913">MKQIPSYDIFEFSPKKHEYCVGIPLLNEGEKIKKELQTMLEQRIHNIADIIIFDGNSTDGSTEHNFLKSMNINTILIKTSPGKQGAQFRMGFDFILKRGYKGIVTIDGNNKDNTDAIPGFIKKLKEGQDFIQGSRFISGGVHKNTPLSRFLAVKYIHAPWISAMGGFKYTDTTSAYRGISRRFLEDKNLAIFRDIFDGYELLFYMSVMAPKLGYKTCEIPVSRIYLPKGKIPTKITMSGNFKIIHELWKIQTGFYNIKRGKV</sequence>
<dbReference type="InterPro" id="IPR001173">
    <property type="entry name" value="Glyco_trans_2-like"/>
</dbReference>
<accession>A0A1I1EZ91</accession>
<dbReference type="GO" id="GO:0016757">
    <property type="term" value="F:glycosyltransferase activity"/>
    <property type="evidence" value="ECO:0007669"/>
    <property type="project" value="UniProtKB-KW"/>
</dbReference>
<dbReference type="InterPro" id="IPR050256">
    <property type="entry name" value="Glycosyltransferase_2"/>
</dbReference>
<keyword evidence="2" id="KW-0328">Glycosyltransferase</keyword>
<reference evidence="3" key="1">
    <citation type="submission" date="2016-10" db="EMBL/GenBank/DDBJ databases">
        <authorList>
            <person name="Varghese N."/>
            <person name="Submissions S."/>
        </authorList>
    </citation>
    <scope>NUCLEOTIDE SEQUENCE [LARGE SCALE GENOMIC DNA]</scope>
    <source>
        <strain evidence="3">ATCC 43811</strain>
    </source>
</reference>
<name>A0A1I1EZ91_BREAD</name>
<dbReference type="Proteomes" id="UP000240042">
    <property type="component" value="Unassembled WGS sequence"/>
</dbReference>
<dbReference type="RefSeq" id="WP_092319929.1">
    <property type="nucleotide sequence ID" value="NZ_FOKY01000022.1"/>
</dbReference>
<evidence type="ECO:0000313" key="3">
    <source>
        <dbReference type="Proteomes" id="UP000240042"/>
    </source>
</evidence>
<feature type="domain" description="Glycosyltransferase 2-like" evidence="1">
    <location>
        <begin position="20"/>
        <end position="181"/>
    </location>
</feature>
<dbReference type="SUPFAM" id="SSF53448">
    <property type="entry name" value="Nucleotide-diphospho-sugar transferases"/>
    <property type="match status" value="1"/>
</dbReference>
<gene>
    <name evidence="2" type="ORF">SAMN02745150_01340</name>
</gene>
<dbReference type="STRING" id="34097.SAMN02745150_01340"/>
<protein>
    <submittedName>
        <fullName evidence="2">Dolichol-phosphate mannosyltransferase</fullName>
    </submittedName>
</protein>
<dbReference type="PANTHER" id="PTHR48090">
    <property type="entry name" value="UNDECAPRENYL-PHOSPHATE 4-DEOXY-4-FORMAMIDO-L-ARABINOSE TRANSFERASE-RELATED"/>
    <property type="match status" value="1"/>
</dbReference>
<dbReference type="Gene3D" id="3.90.550.10">
    <property type="entry name" value="Spore Coat Polysaccharide Biosynthesis Protein SpsA, Chain A"/>
    <property type="match status" value="1"/>
</dbReference>
<dbReference type="AlphaFoldDB" id="A0A1I1EZ91"/>